<comment type="caution">
    <text evidence="2">The sequence shown here is derived from an EMBL/GenBank/DDBJ whole genome shotgun (WGS) entry which is preliminary data.</text>
</comment>
<evidence type="ECO:0000313" key="3">
    <source>
        <dbReference type="Proteomes" id="UP001501586"/>
    </source>
</evidence>
<feature type="transmembrane region" description="Helical" evidence="1">
    <location>
        <begin position="356"/>
        <end position="376"/>
    </location>
</feature>
<evidence type="ECO:0000256" key="1">
    <source>
        <dbReference type="SAM" id="Phobius"/>
    </source>
</evidence>
<dbReference type="PANTHER" id="PTHR30282">
    <property type="entry name" value="P-AMINOBENZOYL GLUTAMATE TRANSPORTER"/>
    <property type="match status" value="1"/>
</dbReference>
<keyword evidence="1" id="KW-0472">Membrane</keyword>
<feature type="transmembrane region" description="Helical" evidence="1">
    <location>
        <begin position="222"/>
        <end position="244"/>
    </location>
</feature>
<evidence type="ECO:0000313" key="2">
    <source>
        <dbReference type="EMBL" id="GAA4285094.1"/>
    </source>
</evidence>
<dbReference type="EMBL" id="BAABAZ010000008">
    <property type="protein sequence ID" value="GAA4285094.1"/>
    <property type="molecule type" value="Genomic_DNA"/>
</dbReference>
<feature type="transmembrane region" description="Helical" evidence="1">
    <location>
        <begin position="133"/>
        <end position="156"/>
    </location>
</feature>
<feature type="transmembrane region" description="Helical" evidence="1">
    <location>
        <begin position="93"/>
        <end position="112"/>
    </location>
</feature>
<dbReference type="RefSeq" id="WP_236865879.1">
    <property type="nucleotide sequence ID" value="NZ_BAABAZ010000008.1"/>
</dbReference>
<keyword evidence="1" id="KW-1133">Transmembrane helix</keyword>
<feature type="transmembrane region" description="Helical" evidence="1">
    <location>
        <begin position="486"/>
        <end position="511"/>
    </location>
</feature>
<feature type="transmembrane region" description="Helical" evidence="1">
    <location>
        <begin position="424"/>
        <end position="443"/>
    </location>
</feature>
<dbReference type="InterPro" id="IPR004697">
    <property type="entry name" value="AbgT"/>
</dbReference>
<sequence length="526" mass="55519">MSPSSRRTVTAPKTDDLNWLMRALVFIEKAGNKLPHPFWLFLGLAALVMILSWFLAEAGVSAVNPADGDTVTVVNLLSQESLREIVSNVVTNYVTFPALGLVLVVLFGVAVAERSGLIPTLMRSALTNVSPRWITLIVALVGAAGSMASDAAYMIVIPLGGLAFKAVGRNPVIGIAVAYAATSGGYSAAPFVNSLDAILGGISTAAAHIIDESYTVTPVANLYFNFVSMFAVALAVTLVTELLLTKRGDQLELTEEDVPEGQDADLSQRVTPVEKRGMIVALITLLACVALIVALAWPANSFLRDAEGGFGPESGLMAGIAAIIGFGFFVIGISYGVATGSIRSANDIPEMMVKGVAPFVTVLVLFFAAAQFLALFRMSALGEILAIKGAELFQSLGASSLVILLGAWLLVALGALFITSGSGLWTLMAPVLVPMLMLLGISPETTQAVYRIGDSTTNIISPMSPYFVMVLGFLQRYKKDAGIGTLLSLTIPLSIGMFVIWGMLFFAWWALGIPWGPGAEISYSLP</sequence>
<feature type="transmembrane region" description="Helical" evidence="1">
    <location>
        <begin position="38"/>
        <end position="56"/>
    </location>
</feature>
<reference evidence="3" key="1">
    <citation type="journal article" date="2019" name="Int. J. Syst. Evol. Microbiol.">
        <title>The Global Catalogue of Microorganisms (GCM) 10K type strain sequencing project: providing services to taxonomists for standard genome sequencing and annotation.</title>
        <authorList>
            <consortium name="The Broad Institute Genomics Platform"/>
            <consortium name="The Broad Institute Genome Sequencing Center for Infectious Disease"/>
            <person name="Wu L."/>
            <person name="Ma J."/>
        </authorList>
    </citation>
    <scope>NUCLEOTIDE SEQUENCE [LARGE SCALE GENOMIC DNA]</scope>
    <source>
        <strain evidence="3">JCM 17458</strain>
    </source>
</reference>
<accession>A0ABP8EM86</accession>
<gene>
    <name evidence="2" type="ORF">GCM10022261_26250</name>
</gene>
<feature type="transmembrane region" description="Helical" evidence="1">
    <location>
        <begin position="396"/>
        <end position="417"/>
    </location>
</feature>
<dbReference type="PANTHER" id="PTHR30282:SF0">
    <property type="entry name" value="P-AMINOBENZOYL-GLUTAMATE TRANSPORT PROTEIN"/>
    <property type="match status" value="1"/>
</dbReference>
<dbReference type="Pfam" id="PF03806">
    <property type="entry name" value="ABG_transport"/>
    <property type="match status" value="1"/>
</dbReference>
<feature type="transmembrane region" description="Helical" evidence="1">
    <location>
        <begin position="455"/>
        <end position="474"/>
    </location>
</feature>
<feature type="transmembrane region" description="Helical" evidence="1">
    <location>
        <begin position="317"/>
        <end position="335"/>
    </location>
</feature>
<organism evidence="2 3">
    <name type="scientific">Brevibacterium daeguense</name>
    <dbReference type="NCBI Taxonomy" id="909936"/>
    <lineage>
        <taxon>Bacteria</taxon>
        <taxon>Bacillati</taxon>
        <taxon>Actinomycetota</taxon>
        <taxon>Actinomycetes</taxon>
        <taxon>Micrococcales</taxon>
        <taxon>Brevibacteriaceae</taxon>
        <taxon>Brevibacterium</taxon>
    </lineage>
</organism>
<feature type="transmembrane region" description="Helical" evidence="1">
    <location>
        <begin position="277"/>
        <end position="297"/>
    </location>
</feature>
<name>A0ABP8EM86_9MICO</name>
<dbReference type="Proteomes" id="UP001501586">
    <property type="component" value="Unassembled WGS sequence"/>
</dbReference>
<keyword evidence="3" id="KW-1185">Reference proteome</keyword>
<proteinExistence type="predicted"/>
<protein>
    <submittedName>
        <fullName evidence="2">AbgT family transporter</fullName>
    </submittedName>
</protein>
<keyword evidence="1" id="KW-0812">Transmembrane</keyword>